<gene>
    <name evidence="5" type="ORF">A2226_03435</name>
</gene>
<evidence type="ECO:0000313" key="6">
    <source>
        <dbReference type="Proteomes" id="UP000178936"/>
    </source>
</evidence>
<dbReference type="CDD" id="cd01277">
    <property type="entry name" value="HINT_subgroup"/>
    <property type="match status" value="1"/>
</dbReference>
<evidence type="ECO:0000313" key="5">
    <source>
        <dbReference type="EMBL" id="OHA55578.1"/>
    </source>
</evidence>
<dbReference type="Gene3D" id="3.30.428.10">
    <property type="entry name" value="HIT-like"/>
    <property type="match status" value="1"/>
</dbReference>
<reference evidence="5 6" key="1">
    <citation type="journal article" date="2016" name="Nat. Commun.">
        <title>Thousands of microbial genomes shed light on interconnected biogeochemical processes in an aquifer system.</title>
        <authorList>
            <person name="Anantharaman K."/>
            <person name="Brown C.T."/>
            <person name="Hug L.A."/>
            <person name="Sharon I."/>
            <person name="Castelle C.J."/>
            <person name="Probst A.J."/>
            <person name="Thomas B.C."/>
            <person name="Singh A."/>
            <person name="Wilkins M.J."/>
            <person name="Karaoz U."/>
            <person name="Brodie E.L."/>
            <person name="Williams K.H."/>
            <person name="Hubbard S.S."/>
            <person name="Banfield J.F."/>
        </authorList>
    </citation>
    <scope>NUCLEOTIDE SEQUENCE [LARGE SCALE GENOMIC DNA]</scope>
</reference>
<feature type="domain" description="HIT" evidence="4">
    <location>
        <begin position="5"/>
        <end position="112"/>
    </location>
</feature>
<sequence>MNDCIFCKIVGGQIPATKVYEDNDFVAFLDIHPVSYGHTLVIPKEHFDKLENTPEETVVKLYKLIRRLAPAVVAGSEAEGYNLGLNSGAVAGQVIFHTHVHIIPRRKNDGLELWGEKEYQGNMMDEIAKKIRAAIKQALN</sequence>
<dbReference type="InterPro" id="IPR039384">
    <property type="entry name" value="HINT"/>
</dbReference>
<dbReference type="PANTHER" id="PTHR47670:SF1">
    <property type="entry name" value="ADENYLYLSULFATASE HINT3"/>
    <property type="match status" value="1"/>
</dbReference>
<evidence type="ECO:0000256" key="3">
    <source>
        <dbReference type="PROSITE-ProRule" id="PRU00464"/>
    </source>
</evidence>
<dbReference type="AlphaFoldDB" id="A0A1G2Q4U2"/>
<dbReference type="PROSITE" id="PS00892">
    <property type="entry name" value="HIT_1"/>
    <property type="match status" value="1"/>
</dbReference>
<dbReference type="PROSITE" id="PS51084">
    <property type="entry name" value="HIT_2"/>
    <property type="match status" value="1"/>
</dbReference>
<dbReference type="SUPFAM" id="SSF54197">
    <property type="entry name" value="HIT-like"/>
    <property type="match status" value="1"/>
</dbReference>
<name>A0A1G2Q4U2_9BACT</name>
<comment type="caution">
    <text evidence="5">The sequence shown here is derived from an EMBL/GenBank/DDBJ whole genome shotgun (WGS) entry which is preliminary data.</text>
</comment>
<dbReference type="InterPro" id="IPR019808">
    <property type="entry name" value="Histidine_triad_CS"/>
</dbReference>
<accession>A0A1G2Q4U2</accession>
<dbReference type="InterPro" id="IPR011146">
    <property type="entry name" value="HIT-like"/>
</dbReference>
<protein>
    <recommendedName>
        <fullName evidence="4">HIT domain-containing protein</fullName>
    </recommendedName>
</protein>
<feature type="short sequence motif" description="Histidine triad motif" evidence="2 3">
    <location>
        <begin position="97"/>
        <end position="101"/>
    </location>
</feature>
<dbReference type="PANTHER" id="PTHR47670">
    <property type="entry name" value="ADENYLYLSULFATASE HINT3"/>
    <property type="match status" value="1"/>
</dbReference>
<proteinExistence type="predicted"/>
<feature type="active site" description="Tele-AMP-histidine intermediate" evidence="1">
    <location>
        <position position="99"/>
    </location>
</feature>
<dbReference type="InterPro" id="IPR001310">
    <property type="entry name" value="Histidine_triad_HIT"/>
</dbReference>
<evidence type="ECO:0000256" key="2">
    <source>
        <dbReference type="PIRSR" id="PIRSR601310-3"/>
    </source>
</evidence>
<evidence type="ECO:0000256" key="1">
    <source>
        <dbReference type="PIRSR" id="PIRSR601310-1"/>
    </source>
</evidence>
<dbReference type="Pfam" id="PF01230">
    <property type="entry name" value="HIT"/>
    <property type="match status" value="1"/>
</dbReference>
<evidence type="ECO:0000259" key="4">
    <source>
        <dbReference type="PROSITE" id="PS51084"/>
    </source>
</evidence>
<dbReference type="InterPro" id="IPR036265">
    <property type="entry name" value="HIT-like_sf"/>
</dbReference>
<dbReference type="PRINTS" id="PR00332">
    <property type="entry name" value="HISTRIAD"/>
</dbReference>
<organism evidence="5 6">
    <name type="scientific">Candidatus Veblenbacteria bacterium RIFOXYA2_FULL_43_9</name>
    <dbReference type="NCBI Taxonomy" id="1802425"/>
    <lineage>
        <taxon>Bacteria</taxon>
        <taxon>Candidatus Vebleniibacteriota</taxon>
    </lineage>
</organism>
<dbReference type="EMBL" id="MHTB01000010">
    <property type="protein sequence ID" value="OHA55578.1"/>
    <property type="molecule type" value="Genomic_DNA"/>
</dbReference>
<dbReference type="GO" id="GO:0047627">
    <property type="term" value="F:adenylylsulfatase activity"/>
    <property type="evidence" value="ECO:0007669"/>
    <property type="project" value="TreeGrafter"/>
</dbReference>
<dbReference type="GO" id="GO:0006790">
    <property type="term" value="P:sulfur compound metabolic process"/>
    <property type="evidence" value="ECO:0007669"/>
    <property type="project" value="TreeGrafter"/>
</dbReference>
<dbReference type="GO" id="GO:0009150">
    <property type="term" value="P:purine ribonucleotide metabolic process"/>
    <property type="evidence" value="ECO:0007669"/>
    <property type="project" value="TreeGrafter"/>
</dbReference>
<dbReference type="Proteomes" id="UP000178936">
    <property type="component" value="Unassembled WGS sequence"/>
</dbReference>